<dbReference type="SUPFAM" id="SSF57845">
    <property type="entry name" value="B-box zinc-binding domain"/>
    <property type="match status" value="1"/>
</dbReference>
<keyword evidence="1" id="KW-0862">Zinc</keyword>
<keyword evidence="3" id="KW-1185">Reference proteome</keyword>
<name>A0A8B8EJG6_CRAVI</name>
<evidence type="ECO:0000313" key="3">
    <source>
        <dbReference type="Proteomes" id="UP000694844"/>
    </source>
</evidence>
<dbReference type="AlphaFoldDB" id="A0A8B8EJG6"/>
<dbReference type="GO" id="GO:0008270">
    <property type="term" value="F:zinc ion binding"/>
    <property type="evidence" value="ECO:0007669"/>
    <property type="project" value="UniProtKB-KW"/>
</dbReference>
<dbReference type="GeneID" id="111134798"/>
<dbReference type="KEGG" id="cvn:111134798"/>
<dbReference type="PROSITE" id="PS50119">
    <property type="entry name" value="ZF_BBOX"/>
    <property type="match status" value="2"/>
</dbReference>
<dbReference type="PANTHER" id="PTHR25462:SF229">
    <property type="entry name" value="TRANSCRIPTION INTERMEDIARY FACTOR 1-BETA"/>
    <property type="match status" value="1"/>
</dbReference>
<dbReference type="Pfam" id="PF00643">
    <property type="entry name" value="zf-B_box"/>
    <property type="match status" value="2"/>
</dbReference>
<dbReference type="GO" id="GO:0006513">
    <property type="term" value="P:protein monoubiquitination"/>
    <property type="evidence" value="ECO:0007669"/>
    <property type="project" value="TreeGrafter"/>
</dbReference>
<evidence type="ECO:0000259" key="2">
    <source>
        <dbReference type="PROSITE" id="PS50119"/>
    </source>
</evidence>
<feature type="domain" description="B box-type" evidence="2">
    <location>
        <begin position="66"/>
        <end position="108"/>
    </location>
</feature>
<keyword evidence="1" id="KW-0479">Metal-binding</keyword>
<dbReference type="RefSeq" id="XP_022339904.1">
    <property type="nucleotide sequence ID" value="XM_022484196.1"/>
</dbReference>
<feature type="domain" description="B box-type" evidence="2">
    <location>
        <begin position="12"/>
        <end position="59"/>
    </location>
</feature>
<dbReference type="InterPro" id="IPR011042">
    <property type="entry name" value="6-blade_b-propeller_TolB-like"/>
</dbReference>
<sequence length="571" mass="65367">MSETSDEQAAMQHYLVCGTEDCQENGQFYCNACHQPLCEQCRDEHQNSPNTKNHEIVLYRHRKHQLPVEKCKDHPRRNIDIFCKECQIPLCSKCSTMEEHNGHKFEDLEDIYAEKYALQHDEFLKIQKYFLPSSQGLRTDIEEDVTQIKKIMNSIRTSMKAEAESLKILVDEVTTENIEYTHTMEKSILEMLKSQETTYDDYIAYLWKMTDEFQQYLSLTNQKLLFSQTLKIKTIPETTKLVAPVFTSGKFSKDDISKLLGRVNVPNTEPEKRKIQPMEAELTHLKSTEKKLEQSKEKSDMKQTLSLSSSITKVREYSVPGVDNAHHVSVDKSGRFWVSDWSGNLVQTDLHGNQLQKIQASVISVCCHTATQDGDLIYTDQDKKMIYRITPDQKITEFIKTGYWTPRSVHSSLISGDILVGMIKRVNAKVTRYSKAGKQIQNIQRNNKGEKLYRIPFYITENINGDICTSDYSKQAVVVVNKSGQHRFSYIGQGSEFNPFGICTDVLGHILVCDSISKSVHLLDQDGGMLSFILSSQQGIKDPSGVCVDDENNLHVGQWDTNTVTVYKYLQ</sequence>
<dbReference type="Gene3D" id="2.120.10.30">
    <property type="entry name" value="TolB, C-terminal domain"/>
    <property type="match status" value="2"/>
</dbReference>
<dbReference type="SUPFAM" id="SSF63829">
    <property type="entry name" value="Calcium-dependent phosphotriesterase"/>
    <property type="match status" value="1"/>
</dbReference>
<gene>
    <name evidence="4" type="primary">LOC111134798</name>
</gene>
<dbReference type="PANTHER" id="PTHR25462">
    <property type="entry name" value="BONUS, ISOFORM C-RELATED"/>
    <property type="match status" value="1"/>
</dbReference>
<proteinExistence type="predicted"/>
<dbReference type="OrthoDB" id="6150715at2759"/>
<dbReference type="CDD" id="cd19756">
    <property type="entry name" value="Bbox2"/>
    <property type="match status" value="1"/>
</dbReference>
<keyword evidence="1" id="KW-0863">Zinc-finger</keyword>
<dbReference type="SMART" id="SM00336">
    <property type="entry name" value="BBOX"/>
    <property type="match status" value="2"/>
</dbReference>
<dbReference type="Gene3D" id="3.30.160.60">
    <property type="entry name" value="Classic Zinc Finger"/>
    <property type="match status" value="1"/>
</dbReference>
<accession>A0A8B8EJG6</accession>
<protein>
    <submittedName>
        <fullName evidence="4">Protein PML-like</fullName>
    </submittedName>
</protein>
<organism evidence="3 4">
    <name type="scientific">Crassostrea virginica</name>
    <name type="common">Eastern oyster</name>
    <dbReference type="NCBI Taxonomy" id="6565"/>
    <lineage>
        <taxon>Eukaryota</taxon>
        <taxon>Metazoa</taxon>
        <taxon>Spiralia</taxon>
        <taxon>Lophotrochozoa</taxon>
        <taxon>Mollusca</taxon>
        <taxon>Bivalvia</taxon>
        <taxon>Autobranchia</taxon>
        <taxon>Pteriomorphia</taxon>
        <taxon>Ostreida</taxon>
        <taxon>Ostreoidea</taxon>
        <taxon>Ostreidae</taxon>
        <taxon>Crassostrea</taxon>
    </lineage>
</organism>
<evidence type="ECO:0000313" key="4">
    <source>
        <dbReference type="RefSeq" id="XP_022339904.1"/>
    </source>
</evidence>
<evidence type="ECO:0000256" key="1">
    <source>
        <dbReference type="PROSITE-ProRule" id="PRU00024"/>
    </source>
</evidence>
<dbReference type="GO" id="GO:0061630">
    <property type="term" value="F:ubiquitin protein ligase activity"/>
    <property type="evidence" value="ECO:0007669"/>
    <property type="project" value="TreeGrafter"/>
</dbReference>
<reference evidence="4" key="1">
    <citation type="submission" date="2025-08" db="UniProtKB">
        <authorList>
            <consortium name="RefSeq"/>
        </authorList>
    </citation>
    <scope>IDENTIFICATION</scope>
    <source>
        <tissue evidence="4">Whole sample</tissue>
    </source>
</reference>
<dbReference type="Proteomes" id="UP000694844">
    <property type="component" value="Chromosome 5"/>
</dbReference>
<dbReference type="InterPro" id="IPR000315">
    <property type="entry name" value="Znf_B-box"/>
</dbReference>
<dbReference type="InterPro" id="IPR047153">
    <property type="entry name" value="TRIM45/56/19-like"/>
</dbReference>